<proteinExistence type="predicted"/>
<comment type="caution">
    <text evidence="2">The sequence shown here is derived from an EMBL/GenBank/DDBJ whole genome shotgun (WGS) entry which is preliminary data.</text>
</comment>
<dbReference type="PROSITE" id="PS51257">
    <property type="entry name" value="PROKAR_LIPOPROTEIN"/>
    <property type="match status" value="1"/>
</dbReference>
<sequence>MRCSKRIVLLALSILLLSGCVTRTLKTESEINYQEDILLKAKNYNGLITMYRSWLKENDTPESRLKLSRYYYLAGDYKSSLYYLQSLNMSKDMRVSILQAQNMIALGDYGPAIRVTDRMLQQMPNNAEAYNLRGVALALSGKLEEGKRSIERSRELFIADDVAINNLAMIEMIDGRYQGAVGLLLPQYLRGKKQTQILHNLVLSLVKVGDRRYARNIVESENLSRDPDALIAAMSSISPRGKGAS</sequence>
<dbReference type="RefSeq" id="WP_241825857.1">
    <property type="nucleotide sequence ID" value="NZ_MRUL01000001.1"/>
</dbReference>
<reference evidence="2 3" key="1">
    <citation type="submission" date="2016-12" db="EMBL/GenBank/DDBJ databases">
        <title>Izhakiella australiana sp. nov. of genus Izhakiella isolated from Australian desert.</title>
        <authorList>
            <person name="Ji M."/>
        </authorList>
    </citation>
    <scope>NUCLEOTIDE SEQUENCE [LARGE SCALE GENOMIC DNA]</scope>
    <source>
        <strain evidence="2 3">D4N98</strain>
    </source>
</reference>
<evidence type="ECO:0000313" key="3">
    <source>
        <dbReference type="Proteomes" id="UP000190667"/>
    </source>
</evidence>
<organism evidence="2 3">
    <name type="scientific">Izhakiella australiensis</name>
    <dbReference type="NCBI Taxonomy" id="1926881"/>
    <lineage>
        <taxon>Bacteria</taxon>
        <taxon>Pseudomonadati</taxon>
        <taxon>Pseudomonadota</taxon>
        <taxon>Gammaproteobacteria</taxon>
        <taxon>Enterobacterales</taxon>
        <taxon>Erwiniaceae</taxon>
        <taxon>Izhakiella</taxon>
    </lineage>
</organism>
<keyword evidence="1" id="KW-0732">Signal</keyword>
<dbReference type="SUPFAM" id="SSF48452">
    <property type="entry name" value="TPR-like"/>
    <property type="match status" value="1"/>
</dbReference>
<evidence type="ECO:0000313" key="2">
    <source>
        <dbReference type="EMBL" id="OON42172.1"/>
    </source>
</evidence>
<dbReference type="Gene3D" id="1.25.40.10">
    <property type="entry name" value="Tetratricopeptide repeat domain"/>
    <property type="match status" value="1"/>
</dbReference>
<dbReference type="Proteomes" id="UP000190667">
    <property type="component" value="Unassembled WGS sequence"/>
</dbReference>
<protein>
    <submittedName>
        <fullName evidence="2">Tight adherance operon protein</fullName>
    </submittedName>
</protein>
<feature type="signal peptide" evidence="1">
    <location>
        <begin position="1"/>
        <end position="23"/>
    </location>
</feature>
<dbReference type="AlphaFoldDB" id="A0A1S8YTL2"/>
<keyword evidence="3" id="KW-1185">Reference proteome</keyword>
<dbReference type="EMBL" id="MRUL01000001">
    <property type="protein sequence ID" value="OON42172.1"/>
    <property type="molecule type" value="Genomic_DNA"/>
</dbReference>
<feature type="chain" id="PRO_5012345635" evidence="1">
    <location>
        <begin position="24"/>
        <end position="245"/>
    </location>
</feature>
<gene>
    <name evidence="2" type="ORF">BTJ39_03210</name>
</gene>
<dbReference type="STRING" id="1926881.BTJ39_03210"/>
<dbReference type="InterPro" id="IPR011990">
    <property type="entry name" value="TPR-like_helical_dom_sf"/>
</dbReference>
<accession>A0A1S8YTL2</accession>
<name>A0A1S8YTL2_9GAMM</name>
<evidence type="ECO:0000256" key="1">
    <source>
        <dbReference type="SAM" id="SignalP"/>
    </source>
</evidence>